<dbReference type="AlphaFoldDB" id="A0A444XR60"/>
<keyword evidence="2" id="KW-1185">Reference proteome</keyword>
<comment type="caution">
    <text evidence="1">The sequence shown here is derived from an EMBL/GenBank/DDBJ whole genome shotgun (WGS) entry which is preliminary data.</text>
</comment>
<evidence type="ECO:0008006" key="3">
    <source>
        <dbReference type="Google" id="ProtNLM"/>
    </source>
</evidence>
<dbReference type="Proteomes" id="UP000289738">
    <property type="component" value="Chromosome B09"/>
</dbReference>
<dbReference type="EMBL" id="SDMP01000019">
    <property type="protein sequence ID" value="RYQ92230.1"/>
    <property type="molecule type" value="Genomic_DNA"/>
</dbReference>
<evidence type="ECO:0000313" key="1">
    <source>
        <dbReference type="EMBL" id="RYQ92230.1"/>
    </source>
</evidence>
<organism evidence="1 2">
    <name type="scientific">Arachis hypogaea</name>
    <name type="common">Peanut</name>
    <dbReference type="NCBI Taxonomy" id="3818"/>
    <lineage>
        <taxon>Eukaryota</taxon>
        <taxon>Viridiplantae</taxon>
        <taxon>Streptophyta</taxon>
        <taxon>Embryophyta</taxon>
        <taxon>Tracheophyta</taxon>
        <taxon>Spermatophyta</taxon>
        <taxon>Magnoliopsida</taxon>
        <taxon>eudicotyledons</taxon>
        <taxon>Gunneridae</taxon>
        <taxon>Pentapetalae</taxon>
        <taxon>rosids</taxon>
        <taxon>fabids</taxon>
        <taxon>Fabales</taxon>
        <taxon>Fabaceae</taxon>
        <taxon>Papilionoideae</taxon>
        <taxon>50 kb inversion clade</taxon>
        <taxon>dalbergioids sensu lato</taxon>
        <taxon>Dalbergieae</taxon>
        <taxon>Pterocarpus clade</taxon>
        <taxon>Arachis</taxon>
    </lineage>
</organism>
<reference evidence="1 2" key="1">
    <citation type="submission" date="2019-01" db="EMBL/GenBank/DDBJ databases">
        <title>Sequencing of cultivated peanut Arachis hypogaea provides insights into genome evolution and oil improvement.</title>
        <authorList>
            <person name="Chen X."/>
        </authorList>
    </citation>
    <scope>NUCLEOTIDE SEQUENCE [LARGE SCALE GENOMIC DNA]</scope>
    <source>
        <strain evidence="2">cv. Fuhuasheng</strain>
        <tissue evidence="1">Leaves</tissue>
    </source>
</reference>
<proteinExistence type="predicted"/>
<accession>A0A444XR60</accession>
<name>A0A444XR60_ARAHY</name>
<protein>
    <recommendedName>
        <fullName evidence="3">Transposase MuDR plant domain-containing protein</fullName>
    </recommendedName>
</protein>
<sequence length="173" mass="20357">MKLDHKCVLSSCTLSSNNLKSIEILNREITTVITKDDFEINYEVVDPDEMMMNLCHSVVVVEPPIAADDEFVMRIKFSVDYRVYESEPQTFYTRYTQYDTSCDWLIRVSMIQKKYYWEIKRYNDNFKLDSITIAEAIKPLVKANPSIKIKSIIAEVQSKFNYIISYCKTWLAK</sequence>
<gene>
    <name evidence="1" type="ORF">Ahy_B09g098414</name>
</gene>
<evidence type="ECO:0000313" key="2">
    <source>
        <dbReference type="Proteomes" id="UP000289738"/>
    </source>
</evidence>